<dbReference type="InterPro" id="IPR019721">
    <property type="entry name" value="NADH-UbQ_OxRdtase_su21_N"/>
</dbReference>
<dbReference type="PANTHER" id="PTHR34062">
    <property type="entry name" value="OXIDOREDUCTASE 21 KDA SUBUNIT, PUTATIVE (AFU_ORTHOLOGUE AFUA_4G04750)-RELATED"/>
    <property type="match status" value="1"/>
</dbReference>
<feature type="domain" description="NADH-ubiquinone oxidoreductase 21kDa subunit N-terminal" evidence="2">
    <location>
        <begin position="10"/>
        <end position="80"/>
    </location>
</feature>
<sequence length="81" mass="8875">MQAESMSATAPKRLNINRNLSWKDYGIIAAFTLVSLPLGFYFGRGNGKYVQKVTMYTTGLIGLAGGYSIALVNTRKRLLGE</sequence>
<organism evidence="3 4">
    <name type="scientific">Blastocystis sp. subtype 1 (strain ATCC 50177 / NandII)</name>
    <dbReference type="NCBI Taxonomy" id="478820"/>
    <lineage>
        <taxon>Eukaryota</taxon>
        <taxon>Sar</taxon>
        <taxon>Stramenopiles</taxon>
        <taxon>Bigyra</taxon>
        <taxon>Opalozoa</taxon>
        <taxon>Opalinata</taxon>
        <taxon>Blastocystidae</taxon>
        <taxon>Blastocystis</taxon>
    </lineage>
</organism>
<feature type="transmembrane region" description="Helical" evidence="1">
    <location>
        <begin position="54"/>
        <end position="72"/>
    </location>
</feature>
<dbReference type="Pfam" id="PF10785">
    <property type="entry name" value="NADH-u_ox-rdase"/>
    <property type="match status" value="1"/>
</dbReference>
<evidence type="ECO:0000313" key="3">
    <source>
        <dbReference type="EMBL" id="OAO16076.1"/>
    </source>
</evidence>
<comment type="caution">
    <text evidence="3">The sequence shown here is derived from an EMBL/GenBank/DDBJ whole genome shotgun (WGS) entry which is preliminary data.</text>
</comment>
<dbReference type="AlphaFoldDB" id="A0A196SID9"/>
<dbReference type="OrthoDB" id="196140at2759"/>
<proteinExistence type="predicted"/>
<feature type="transmembrane region" description="Helical" evidence="1">
    <location>
        <begin position="22"/>
        <end position="42"/>
    </location>
</feature>
<evidence type="ECO:0000256" key="1">
    <source>
        <dbReference type="SAM" id="Phobius"/>
    </source>
</evidence>
<dbReference type="PANTHER" id="PTHR34062:SF1">
    <property type="entry name" value="NADH-UBIQUINONE OXIDOREDUCTASE 21KDA SUBUNIT N-TERMINAL DOMAIN-CONTAINING PROTEIN"/>
    <property type="match status" value="1"/>
</dbReference>
<reference evidence="3 4" key="1">
    <citation type="submission" date="2016-05" db="EMBL/GenBank/DDBJ databases">
        <title>Nuclear genome of Blastocystis sp. subtype 1 NandII.</title>
        <authorList>
            <person name="Gentekaki E."/>
            <person name="Curtis B."/>
            <person name="Stairs C."/>
            <person name="Eme L."/>
            <person name="Herman E."/>
            <person name="Klimes V."/>
            <person name="Arias M.C."/>
            <person name="Elias M."/>
            <person name="Hilliou F."/>
            <person name="Klute M."/>
            <person name="Malik S.-B."/>
            <person name="Pightling A."/>
            <person name="Rachubinski R."/>
            <person name="Salas D."/>
            <person name="Schlacht A."/>
            <person name="Suga H."/>
            <person name="Archibald J."/>
            <person name="Ball S.G."/>
            <person name="Clark G."/>
            <person name="Dacks J."/>
            <person name="Van Der Giezen M."/>
            <person name="Tsaousis A."/>
            <person name="Roger A."/>
        </authorList>
    </citation>
    <scope>NUCLEOTIDE SEQUENCE [LARGE SCALE GENOMIC DNA]</scope>
    <source>
        <strain evidence="4">ATCC 50177 / NandII</strain>
    </source>
</reference>
<keyword evidence="1" id="KW-0812">Transmembrane</keyword>
<dbReference type="Proteomes" id="UP000078348">
    <property type="component" value="Unassembled WGS sequence"/>
</dbReference>
<keyword evidence="1" id="KW-1133">Transmembrane helix</keyword>
<accession>A0A196SID9</accession>
<dbReference type="EMBL" id="LXWW01000100">
    <property type="protein sequence ID" value="OAO16076.1"/>
    <property type="molecule type" value="Genomic_DNA"/>
</dbReference>
<name>A0A196SID9_BLAHN</name>
<evidence type="ECO:0000259" key="2">
    <source>
        <dbReference type="Pfam" id="PF10785"/>
    </source>
</evidence>
<dbReference type="InterPro" id="IPR053229">
    <property type="entry name" value="NADH-Q_oxidrdct_subunit"/>
</dbReference>
<gene>
    <name evidence="3" type="ORF">AV274_2196</name>
</gene>
<keyword evidence="1" id="KW-0472">Membrane</keyword>
<protein>
    <recommendedName>
        <fullName evidence="2">NADH-ubiquinone oxidoreductase 21kDa subunit N-terminal domain-containing protein</fullName>
    </recommendedName>
</protein>
<evidence type="ECO:0000313" key="4">
    <source>
        <dbReference type="Proteomes" id="UP000078348"/>
    </source>
</evidence>
<keyword evidence="4" id="KW-1185">Reference proteome</keyword>